<keyword evidence="2" id="KW-1133">Transmembrane helix</keyword>
<dbReference type="GO" id="GO:1990130">
    <property type="term" value="C:GATOR1 complex"/>
    <property type="evidence" value="ECO:0007669"/>
    <property type="project" value="TreeGrafter"/>
</dbReference>
<dbReference type="Pfam" id="PF06218">
    <property type="entry name" value="NPR2"/>
    <property type="match status" value="1"/>
</dbReference>
<dbReference type="InterPro" id="IPR009348">
    <property type="entry name" value="NPR2-like"/>
</dbReference>
<dbReference type="PANTHER" id="PTHR12991:SF10">
    <property type="entry name" value="GATOR COMPLEX PROTEIN NPRL2"/>
    <property type="match status" value="1"/>
</dbReference>
<keyword evidence="2" id="KW-0812">Transmembrane</keyword>
<evidence type="ECO:0000256" key="2">
    <source>
        <dbReference type="SAM" id="Phobius"/>
    </source>
</evidence>
<protein>
    <submittedName>
        <fullName evidence="3">Nitrogen permease regulator 2</fullName>
    </submittedName>
</protein>
<dbReference type="Proteomes" id="UP000192927">
    <property type="component" value="Unassembled WGS sequence"/>
</dbReference>
<dbReference type="GO" id="GO:0005774">
    <property type="term" value="C:vacuolar membrane"/>
    <property type="evidence" value="ECO:0007669"/>
    <property type="project" value="TreeGrafter"/>
</dbReference>
<dbReference type="GO" id="GO:1904262">
    <property type="term" value="P:negative regulation of TORC1 signaling"/>
    <property type="evidence" value="ECO:0007669"/>
    <property type="project" value="TreeGrafter"/>
</dbReference>
<dbReference type="PANTHER" id="PTHR12991">
    <property type="entry name" value="NITROGEN PERMEASE REGULATOR 2/TUMOR SUPPRESSOR CANDIDATE 4"/>
    <property type="match status" value="1"/>
</dbReference>
<evidence type="ECO:0000256" key="1">
    <source>
        <dbReference type="ARBA" id="ARBA00008433"/>
    </source>
</evidence>
<dbReference type="EMBL" id="FWEW01001985">
    <property type="protein sequence ID" value="SLM37964.1"/>
    <property type="molecule type" value="Genomic_DNA"/>
</dbReference>
<dbReference type="GO" id="GO:0005096">
    <property type="term" value="F:GTPase activator activity"/>
    <property type="evidence" value="ECO:0007669"/>
    <property type="project" value="TreeGrafter"/>
</dbReference>
<dbReference type="AlphaFoldDB" id="A0A1W5D4B7"/>
<accession>A0A1W5D4B7</accession>
<name>A0A1W5D4B7_9LECA</name>
<evidence type="ECO:0000313" key="4">
    <source>
        <dbReference type="Proteomes" id="UP000192927"/>
    </source>
</evidence>
<organism evidence="3 4">
    <name type="scientific">Lasallia pustulata</name>
    <dbReference type="NCBI Taxonomy" id="136370"/>
    <lineage>
        <taxon>Eukaryota</taxon>
        <taxon>Fungi</taxon>
        <taxon>Dikarya</taxon>
        <taxon>Ascomycota</taxon>
        <taxon>Pezizomycotina</taxon>
        <taxon>Lecanoromycetes</taxon>
        <taxon>OSLEUM clade</taxon>
        <taxon>Umbilicariomycetidae</taxon>
        <taxon>Umbilicariales</taxon>
        <taxon>Umbilicariaceae</taxon>
        <taxon>Lasallia</taxon>
    </lineage>
</organism>
<keyword evidence="4" id="KW-1185">Reference proteome</keyword>
<keyword evidence="2" id="KW-0472">Membrane</keyword>
<proteinExistence type="inferred from homology"/>
<dbReference type="GO" id="GO:0010508">
    <property type="term" value="P:positive regulation of autophagy"/>
    <property type="evidence" value="ECO:0007669"/>
    <property type="project" value="TreeGrafter"/>
</dbReference>
<sequence>MIKAIFFSKFDINEGPKVVHQVPSDSIVLTPTAPPSQSPLFHFPSISPYIIPRQELCDRPITLAITPHRILGHPVRLASPKYDRNEYIFNFSLVLDESTDPTSYLSVVLKLASLFRALESQSSILSRDASPPNTGKIHALCEILLEDLNNYSESMIPIDDSNTLNLKLFPTYPPPPPISPHHVPLSTARLESLTDSNWDLTMLLILPHIDGLNSVRQIALRADADYRLVRKAVAHLLYYGCVVLLDIFAFAAVYAPTPDMAAFVHDADMQRECARYVAIPDSGLPGGATARGAGNGRGGTITGIRLVELYCSLKQGQSVKGWCGEHAEALVGVDVRRLITFGVIKGFLYRVHKYAVATALLAGGAGKQRGRQGTEPMDAELAKYLDGTHCFDEICTELLISEKELVARLKGCGEVQIICR</sequence>
<comment type="similarity">
    <text evidence="1">Belongs to the NPR2 family.</text>
</comment>
<feature type="transmembrane region" description="Helical" evidence="2">
    <location>
        <begin position="236"/>
        <end position="255"/>
    </location>
</feature>
<reference evidence="4" key="1">
    <citation type="submission" date="2017-03" db="EMBL/GenBank/DDBJ databases">
        <authorList>
            <person name="Sharma R."/>
            <person name="Thines M."/>
        </authorList>
    </citation>
    <scope>NUCLEOTIDE SEQUENCE [LARGE SCALE GENOMIC DNA]</scope>
</reference>
<evidence type="ECO:0000313" key="3">
    <source>
        <dbReference type="EMBL" id="SLM37964.1"/>
    </source>
</evidence>